<evidence type="ECO:0000313" key="2">
    <source>
        <dbReference type="EMBL" id="CAG9138198.1"/>
    </source>
</evidence>
<reference evidence="2" key="1">
    <citation type="submission" date="2020-11" db="EMBL/GenBank/DDBJ databases">
        <authorList>
            <person name="Whiteford S."/>
        </authorList>
    </citation>
    <scope>NUCLEOTIDE SEQUENCE</scope>
</reference>
<comment type="caution">
    <text evidence="2">The sequence shown here is derived from an EMBL/GenBank/DDBJ whole genome shotgun (WGS) entry which is preliminary data.</text>
</comment>
<dbReference type="AlphaFoldDB" id="A0A8S4GH15"/>
<dbReference type="EMBL" id="CAJHNJ030000511">
    <property type="protein sequence ID" value="CAG9138198.1"/>
    <property type="molecule type" value="Genomic_DNA"/>
</dbReference>
<protein>
    <submittedName>
        <fullName evidence="2">(diamondback moth) hypothetical protein</fullName>
    </submittedName>
</protein>
<proteinExistence type="predicted"/>
<evidence type="ECO:0000256" key="1">
    <source>
        <dbReference type="SAM" id="MobiDB-lite"/>
    </source>
</evidence>
<feature type="compositionally biased region" description="Gly residues" evidence="1">
    <location>
        <begin position="11"/>
        <end position="27"/>
    </location>
</feature>
<dbReference type="Proteomes" id="UP000653454">
    <property type="component" value="Unassembled WGS sequence"/>
</dbReference>
<accession>A0A8S4GH15</accession>
<evidence type="ECO:0000313" key="3">
    <source>
        <dbReference type="Proteomes" id="UP000653454"/>
    </source>
</evidence>
<sequence>MSVRRSNEPGRPGGGAWRGRGGAGPRGRMGRITGCERGPHTGCTPCAARPVSTRLLLHLDVQKDERDATLMVNRPTEGSCVEAEAGRPCGWRGHAADGGTWGRGAAPARLRPATVTLERRCKDSDVLVTVGRQDIGVWKRRREGRQLAARGSRLKRGTEGEGRRAQEYNYLLTYLSRQ</sequence>
<gene>
    <name evidence="2" type="ORF">PLXY2_LOCUS16450</name>
</gene>
<name>A0A8S4GH15_PLUXY</name>
<keyword evidence="3" id="KW-1185">Reference proteome</keyword>
<feature type="region of interest" description="Disordered" evidence="1">
    <location>
        <begin position="1"/>
        <end position="30"/>
    </location>
</feature>
<organism evidence="2 3">
    <name type="scientific">Plutella xylostella</name>
    <name type="common">Diamondback moth</name>
    <name type="synonym">Plutella maculipennis</name>
    <dbReference type="NCBI Taxonomy" id="51655"/>
    <lineage>
        <taxon>Eukaryota</taxon>
        <taxon>Metazoa</taxon>
        <taxon>Ecdysozoa</taxon>
        <taxon>Arthropoda</taxon>
        <taxon>Hexapoda</taxon>
        <taxon>Insecta</taxon>
        <taxon>Pterygota</taxon>
        <taxon>Neoptera</taxon>
        <taxon>Endopterygota</taxon>
        <taxon>Lepidoptera</taxon>
        <taxon>Glossata</taxon>
        <taxon>Ditrysia</taxon>
        <taxon>Yponomeutoidea</taxon>
        <taxon>Plutellidae</taxon>
        <taxon>Plutella</taxon>
    </lineage>
</organism>